<dbReference type="Proteomes" id="UP001500392">
    <property type="component" value="Unassembled WGS sequence"/>
</dbReference>
<name>A0ABP7WNG5_9GAMM</name>
<organism evidence="2 3">
    <name type="scientific">Zhongshania borealis</name>
    <dbReference type="NCBI Taxonomy" id="889488"/>
    <lineage>
        <taxon>Bacteria</taxon>
        <taxon>Pseudomonadati</taxon>
        <taxon>Pseudomonadota</taxon>
        <taxon>Gammaproteobacteria</taxon>
        <taxon>Cellvibrionales</taxon>
        <taxon>Spongiibacteraceae</taxon>
        <taxon>Zhongshania</taxon>
    </lineage>
</organism>
<evidence type="ECO:0000313" key="2">
    <source>
        <dbReference type="EMBL" id="GAA4091593.1"/>
    </source>
</evidence>
<feature type="region of interest" description="Disordered" evidence="1">
    <location>
        <begin position="44"/>
        <end position="65"/>
    </location>
</feature>
<evidence type="ECO:0000256" key="1">
    <source>
        <dbReference type="SAM" id="MobiDB-lite"/>
    </source>
</evidence>
<gene>
    <name evidence="2" type="ORF">GCM10022414_13650</name>
</gene>
<dbReference type="EMBL" id="BAABDM010000002">
    <property type="protein sequence ID" value="GAA4091593.1"/>
    <property type="molecule type" value="Genomic_DNA"/>
</dbReference>
<protein>
    <submittedName>
        <fullName evidence="2">Uncharacterized protein</fullName>
    </submittedName>
</protein>
<comment type="caution">
    <text evidence="2">The sequence shown here is derived from an EMBL/GenBank/DDBJ whole genome shotgun (WGS) entry which is preliminary data.</text>
</comment>
<feature type="compositionally biased region" description="Polar residues" evidence="1">
    <location>
        <begin position="44"/>
        <end position="59"/>
    </location>
</feature>
<keyword evidence="3" id="KW-1185">Reference proteome</keyword>
<feature type="compositionally biased region" description="Basic and acidic residues" evidence="1">
    <location>
        <begin position="1"/>
        <end position="20"/>
    </location>
</feature>
<accession>A0ABP7WNG5</accession>
<evidence type="ECO:0000313" key="3">
    <source>
        <dbReference type="Proteomes" id="UP001500392"/>
    </source>
</evidence>
<sequence>MRHIRGFCESRLDNKKKGERAMSQNRLKNLKNMRSLSLPEGIRTSLTWKGTDNGQQYSPTFFPYG</sequence>
<feature type="region of interest" description="Disordered" evidence="1">
    <location>
        <begin position="1"/>
        <end position="25"/>
    </location>
</feature>
<proteinExistence type="predicted"/>
<reference evidence="3" key="1">
    <citation type="journal article" date="2019" name="Int. J. Syst. Evol. Microbiol.">
        <title>The Global Catalogue of Microorganisms (GCM) 10K type strain sequencing project: providing services to taxonomists for standard genome sequencing and annotation.</title>
        <authorList>
            <consortium name="The Broad Institute Genomics Platform"/>
            <consortium name="The Broad Institute Genome Sequencing Center for Infectious Disease"/>
            <person name="Wu L."/>
            <person name="Ma J."/>
        </authorList>
    </citation>
    <scope>NUCLEOTIDE SEQUENCE [LARGE SCALE GENOMIC DNA]</scope>
    <source>
        <strain evidence="3">JCM 17304</strain>
    </source>
</reference>